<accession>A0A1E4T741</accession>
<proteinExistence type="predicted"/>
<keyword evidence="3" id="KW-1185">Reference proteome</keyword>
<name>A0A1E4T741_9ASCO</name>
<dbReference type="AlphaFoldDB" id="A0A1E4T741"/>
<dbReference type="Proteomes" id="UP000094801">
    <property type="component" value="Unassembled WGS sequence"/>
</dbReference>
<evidence type="ECO:0000256" key="1">
    <source>
        <dbReference type="SAM" id="MobiDB-lite"/>
    </source>
</evidence>
<protein>
    <submittedName>
        <fullName evidence="2">Uncharacterized protein</fullName>
    </submittedName>
</protein>
<sequence length="192" mass="22391">MNGDLFGQKTIAEELKVLDRFSNRFLGFSWAQLCKEIEETDMETIEDDVVGLPNISHLMRGDLAHDVKLSTKICHQSKVLNSKFYDLFQGIRKSRDNNAAFNSALKFGDPDDDRRNEIRDYVKAYDDYVSKHLLPRLSAELTSYAKKQFVGYLDTPRFNSNVQFWKEWNDGNNRKRDAQKKKAMEDLKDKPK</sequence>
<evidence type="ECO:0000313" key="2">
    <source>
        <dbReference type="EMBL" id="ODV87574.1"/>
    </source>
</evidence>
<gene>
    <name evidence="2" type="ORF">CANARDRAFT_6101</name>
</gene>
<reference evidence="3" key="1">
    <citation type="submission" date="2016-04" db="EMBL/GenBank/DDBJ databases">
        <title>Comparative genomics of biotechnologically important yeasts.</title>
        <authorList>
            <consortium name="DOE Joint Genome Institute"/>
            <person name="Riley R."/>
            <person name="Haridas S."/>
            <person name="Wolfe K.H."/>
            <person name="Lopes M.R."/>
            <person name="Hittinger C.T."/>
            <person name="Goker M."/>
            <person name="Salamov A."/>
            <person name="Wisecaver J."/>
            <person name="Long T.M."/>
            <person name="Aerts A.L."/>
            <person name="Barry K."/>
            <person name="Choi C."/>
            <person name="Clum A."/>
            <person name="Coughlan A.Y."/>
            <person name="Deshpande S."/>
            <person name="Douglass A.P."/>
            <person name="Hanson S.J."/>
            <person name="Klenk H.-P."/>
            <person name="Labutti K."/>
            <person name="Lapidus A."/>
            <person name="Lindquist E."/>
            <person name="Lipzen A."/>
            <person name="Meier-Kolthoff J.P."/>
            <person name="Ohm R.A."/>
            <person name="Otillar R.P."/>
            <person name="Pangilinan J."/>
            <person name="Peng Y."/>
            <person name="Rokas A."/>
            <person name="Rosa C.A."/>
            <person name="Scheuner C."/>
            <person name="Sibirny A.A."/>
            <person name="Slot J.C."/>
            <person name="Stielow J.B."/>
            <person name="Sun H."/>
            <person name="Kurtzman C.P."/>
            <person name="Blackwell M."/>
            <person name="Grigoriev I.V."/>
            <person name="Jeffries T.W."/>
        </authorList>
    </citation>
    <scope>NUCLEOTIDE SEQUENCE [LARGE SCALE GENOMIC DNA]</scope>
    <source>
        <strain evidence="3">NRRL YB-2248</strain>
    </source>
</reference>
<evidence type="ECO:0000313" key="3">
    <source>
        <dbReference type="Proteomes" id="UP000094801"/>
    </source>
</evidence>
<organism evidence="2 3">
    <name type="scientific">[Candida] arabinofermentans NRRL YB-2248</name>
    <dbReference type="NCBI Taxonomy" id="983967"/>
    <lineage>
        <taxon>Eukaryota</taxon>
        <taxon>Fungi</taxon>
        <taxon>Dikarya</taxon>
        <taxon>Ascomycota</taxon>
        <taxon>Saccharomycotina</taxon>
        <taxon>Pichiomycetes</taxon>
        <taxon>Pichiales</taxon>
        <taxon>Pichiaceae</taxon>
        <taxon>Ogataea</taxon>
        <taxon>Ogataea/Candida clade</taxon>
    </lineage>
</organism>
<dbReference type="EMBL" id="KV453848">
    <property type="protein sequence ID" value="ODV87574.1"/>
    <property type="molecule type" value="Genomic_DNA"/>
</dbReference>
<feature type="region of interest" description="Disordered" evidence="1">
    <location>
        <begin position="169"/>
        <end position="192"/>
    </location>
</feature>